<dbReference type="PIRSF" id="PIRSF001486">
    <property type="entry name" value="CatC"/>
    <property type="match status" value="1"/>
</dbReference>
<evidence type="ECO:0000256" key="3">
    <source>
        <dbReference type="ARBA" id="ARBA00010882"/>
    </source>
</evidence>
<feature type="domain" description="Muconolactone isomerase" evidence="9">
    <location>
        <begin position="1"/>
        <end position="88"/>
    </location>
</feature>
<comment type="catalytic activity">
    <reaction evidence="1 8">
        <text>(S)-muconolactone = (4,5-dihydro-5-oxofuran-2-yl)-acetate</text>
        <dbReference type="Rhea" id="RHEA:12348"/>
        <dbReference type="ChEBI" id="CHEBI:58425"/>
        <dbReference type="ChEBI" id="CHEBI:58736"/>
        <dbReference type="EC" id="5.3.3.4"/>
    </reaction>
</comment>
<evidence type="ECO:0000256" key="2">
    <source>
        <dbReference type="ARBA" id="ARBA00005193"/>
    </source>
</evidence>
<evidence type="ECO:0000256" key="4">
    <source>
        <dbReference type="ARBA" id="ARBA00011365"/>
    </source>
</evidence>
<evidence type="ECO:0000256" key="1">
    <source>
        <dbReference type="ARBA" id="ARBA00001739"/>
    </source>
</evidence>
<dbReference type="SUPFAM" id="SSF54909">
    <property type="entry name" value="Dimeric alpha+beta barrel"/>
    <property type="match status" value="1"/>
</dbReference>
<dbReference type="InterPro" id="IPR003464">
    <property type="entry name" value="Muconolactone_d_Isoase"/>
</dbReference>
<evidence type="ECO:0000259" key="9">
    <source>
        <dbReference type="Pfam" id="PF02426"/>
    </source>
</evidence>
<dbReference type="EC" id="5.3.3.4" evidence="5 8"/>
<proteinExistence type="inferred from homology"/>
<sequence>MEFLVDVRVALPAEMEAQQRAALLAAELQRGRELVAAGHISGIWRIPGALRNVAIWQARDATELHELIASLPLFPWIAADVTALATHPLNAD</sequence>
<organism evidence="10 11">
    <name type="scientific">Conexibacter stalactiti</name>
    <dbReference type="NCBI Taxonomy" id="1940611"/>
    <lineage>
        <taxon>Bacteria</taxon>
        <taxon>Bacillati</taxon>
        <taxon>Actinomycetota</taxon>
        <taxon>Thermoleophilia</taxon>
        <taxon>Solirubrobacterales</taxon>
        <taxon>Conexibacteraceae</taxon>
        <taxon>Conexibacter</taxon>
    </lineage>
</organism>
<evidence type="ECO:0000313" key="10">
    <source>
        <dbReference type="EMBL" id="MDW5594100.1"/>
    </source>
</evidence>
<dbReference type="Pfam" id="PF02426">
    <property type="entry name" value="MIase"/>
    <property type="match status" value="1"/>
</dbReference>
<evidence type="ECO:0000313" key="11">
    <source>
        <dbReference type="Proteomes" id="UP001284601"/>
    </source>
</evidence>
<accession>A0ABU4HLB2</accession>
<comment type="similarity">
    <text evidence="3 8">Belongs to the muconolactone Delta-isomerase family.</text>
</comment>
<reference evidence="11" key="1">
    <citation type="submission" date="2023-07" db="EMBL/GenBank/DDBJ databases">
        <title>Conexibacter stalactiti sp. nov., isolated from stalactites in a lava cave and emended description of the genus Conexibacter.</title>
        <authorList>
            <person name="Lee S.D."/>
        </authorList>
    </citation>
    <scope>NUCLEOTIDE SEQUENCE [LARGE SCALE GENOMIC DNA]</scope>
    <source>
        <strain evidence="11">KCTC 39840</strain>
    </source>
</reference>
<evidence type="ECO:0000256" key="7">
    <source>
        <dbReference type="ARBA" id="ARBA00023235"/>
    </source>
</evidence>
<keyword evidence="6 8" id="KW-0058">Aromatic hydrocarbons catabolism</keyword>
<protein>
    <recommendedName>
        <fullName evidence="5 8">Muconolactone Delta-isomerase</fullName>
        <shortName evidence="8">MIase</shortName>
        <ecNumber evidence="5 8">5.3.3.4</ecNumber>
    </recommendedName>
</protein>
<evidence type="ECO:0000256" key="8">
    <source>
        <dbReference type="PIRNR" id="PIRNR001486"/>
    </source>
</evidence>
<comment type="caution">
    <text evidence="10">The sequence shown here is derived from an EMBL/GenBank/DDBJ whole genome shotgun (WGS) entry which is preliminary data.</text>
</comment>
<dbReference type="EMBL" id="JAWSTH010000012">
    <property type="protein sequence ID" value="MDW5594100.1"/>
    <property type="molecule type" value="Genomic_DNA"/>
</dbReference>
<name>A0ABU4HLB2_9ACTN</name>
<keyword evidence="11" id="KW-1185">Reference proteome</keyword>
<dbReference type="InterPro" id="IPR026029">
    <property type="entry name" value="MLI_dom"/>
</dbReference>
<dbReference type="Proteomes" id="UP001284601">
    <property type="component" value="Unassembled WGS sequence"/>
</dbReference>
<keyword evidence="7 8" id="KW-0413">Isomerase</keyword>
<dbReference type="RefSeq" id="WP_318596358.1">
    <property type="nucleotide sequence ID" value="NZ_JAWSTH010000012.1"/>
</dbReference>
<evidence type="ECO:0000256" key="6">
    <source>
        <dbReference type="ARBA" id="ARBA00022797"/>
    </source>
</evidence>
<comment type="pathway">
    <text evidence="2 8">Aromatic compound metabolism; beta-ketoadipate pathway; 5-oxo-4,5-dihydro-2-furylacetate from catechol: step 3/3.</text>
</comment>
<dbReference type="InterPro" id="IPR011008">
    <property type="entry name" value="Dimeric_a/b-barrel"/>
</dbReference>
<evidence type="ECO:0000256" key="5">
    <source>
        <dbReference type="ARBA" id="ARBA00012070"/>
    </source>
</evidence>
<comment type="subunit">
    <text evidence="4">Homodecamer.</text>
</comment>
<dbReference type="Gene3D" id="3.30.70.1060">
    <property type="entry name" value="Dimeric alpha+beta barrel"/>
    <property type="match status" value="1"/>
</dbReference>
<gene>
    <name evidence="10" type="ORF">R7226_07125</name>
</gene>
<reference evidence="10 11" key="2">
    <citation type="submission" date="2023-10" db="EMBL/GenBank/DDBJ databases">
        <authorList>
            <person name="Han X.F."/>
        </authorList>
    </citation>
    <scope>NUCLEOTIDE SEQUENCE [LARGE SCALE GENOMIC DNA]</scope>
    <source>
        <strain evidence="10 11">KCTC 39840</strain>
    </source>
</reference>